<evidence type="ECO:0000313" key="1">
    <source>
        <dbReference type="EMBL" id="GAA1778157.1"/>
    </source>
</evidence>
<evidence type="ECO:0008006" key="3">
    <source>
        <dbReference type="Google" id="ProtNLM"/>
    </source>
</evidence>
<evidence type="ECO:0000313" key="2">
    <source>
        <dbReference type="Proteomes" id="UP001501475"/>
    </source>
</evidence>
<reference evidence="1 2" key="1">
    <citation type="journal article" date="2019" name="Int. J. Syst. Evol. Microbiol.">
        <title>The Global Catalogue of Microorganisms (GCM) 10K type strain sequencing project: providing services to taxonomists for standard genome sequencing and annotation.</title>
        <authorList>
            <consortium name="The Broad Institute Genomics Platform"/>
            <consortium name="The Broad Institute Genome Sequencing Center for Infectious Disease"/>
            <person name="Wu L."/>
            <person name="Ma J."/>
        </authorList>
    </citation>
    <scope>NUCLEOTIDE SEQUENCE [LARGE SCALE GENOMIC DNA]</scope>
    <source>
        <strain evidence="1 2">JCM 15591</strain>
    </source>
</reference>
<sequence>MAGRILTPLLPYGLVLEPIGDDFVIYEPPERALAGTLTLPEVVDRDIEFAELTIPSNGRFTQEDLRLLWEAGAELSSWRQARMAIARVAGTFGAPEVMGAVETLRDWQSLTACANAAGMLLSSWPTVLDRQRTWLPVGVIGGVEDLMGTERSAEARGAVHERDDQMLVSQSARWRGARRNLTSVTVSTLATTVIDVVRSSLPEDQVGLLRPVFDPIATVARVATAPAGSRDPDPSSWPTPFVAFAAACMRTLAELQSTRRGTGVVPFLDTDELYEAWLAITVRRVLDARFGPWTVSESGASATWESDEAIIALWIKPVIARSGTDIAGVRLHALVAETLAPDLLLTVTRGDVAAFAVIDAKSWASILPEQVLEESAKYLYGIRRSDDPTCVPAVAGVDLVTCAVAPRIGTSEVSRVRVVSATPTSGLNGLKDCIGEVTDQLLASLEEREHMASEF</sequence>
<dbReference type="RefSeq" id="WP_344069693.1">
    <property type="nucleotide sequence ID" value="NZ_BAAAPN010000107.1"/>
</dbReference>
<organism evidence="1 2">
    <name type="scientific">Nostocoides vanveenii</name>
    <dbReference type="NCBI Taxonomy" id="330835"/>
    <lineage>
        <taxon>Bacteria</taxon>
        <taxon>Bacillati</taxon>
        <taxon>Actinomycetota</taxon>
        <taxon>Actinomycetes</taxon>
        <taxon>Micrococcales</taxon>
        <taxon>Intrasporangiaceae</taxon>
        <taxon>Nostocoides</taxon>
    </lineage>
</organism>
<protein>
    <recommendedName>
        <fullName evidence="3">DUF2357 domain-containing protein</fullName>
    </recommendedName>
</protein>
<dbReference type="EMBL" id="BAAAPN010000107">
    <property type="protein sequence ID" value="GAA1778157.1"/>
    <property type="molecule type" value="Genomic_DNA"/>
</dbReference>
<gene>
    <name evidence="1" type="ORF">GCM10009810_38900</name>
</gene>
<comment type="caution">
    <text evidence="1">The sequence shown here is derived from an EMBL/GenBank/DDBJ whole genome shotgun (WGS) entry which is preliminary data.</text>
</comment>
<proteinExistence type="predicted"/>
<dbReference type="Proteomes" id="UP001501475">
    <property type="component" value="Unassembled WGS sequence"/>
</dbReference>
<name>A0ABN2L9X7_9MICO</name>
<keyword evidence="2" id="KW-1185">Reference proteome</keyword>
<accession>A0ABN2L9X7</accession>